<dbReference type="InterPro" id="IPR007969">
    <property type="entry name" value="DUF732"/>
</dbReference>
<evidence type="ECO:0000259" key="2">
    <source>
        <dbReference type="Pfam" id="PF05305"/>
    </source>
</evidence>
<evidence type="ECO:0000313" key="3">
    <source>
        <dbReference type="EMBL" id="STZ58811.1"/>
    </source>
</evidence>
<feature type="chain" id="PRO_5038859381" evidence="1">
    <location>
        <begin position="25"/>
        <end position="120"/>
    </location>
</feature>
<proteinExistence type="predicted"/>
<dbReference type="RefSeq" id="WP_068914965.1">
    <property type="nucleotide sequence ID" value="NZ_AP022600.1"/>
</dbReference>
<gene>
    <name evidence="3" type="ORF">NCTC10821_02330</name>
</gene>
<dbReference type="AlphaFoldDB" id="A0A378TDC5"/>
<keyword evidence="1" id="KW-0732">Signal</keyword>
<organism evidence="3 4">
    <name type="scientific">Mycolicibacterium tokaiense</name>
    <dbReference type="NCBI Taxonomy" id="39695"/>
    <lineage>
        <taxon>Bacteria</taxon>
        <taxon>Bacillati</taxon>
        <taxon>Actinomycetota</taxon>
        <taxon>Actinomycetes</taxon>
        <taxon>Mycobacteriales</taxon>
        <taxon>Mycobacteriaceae</taxon>
        <taxon>Mycolicibacterium</taxon>
    </lineage>
</organism>
<evidence type="ECO:0000256" key="1">
    <source>
        <dbReference type="SAM" id="SignalP"/>
    </source>
</evidence>
<reference evidence="3 4" key="1">
    <citation type="submission" date="2018-06" db="EMBL/GenBank/DDBJ databases">
        <authorList>
            <consortium name="Pathogen Informatics"/>
            <person name="Doyle S."/>
        </authorList>
    </citation>
    <scope>NUCLEOTIDE SEQUENCE [LARGE SCALE GENOMIC DNA]</scope>
    <source>
        <strain evidence="3 4">NCTC10821</strain>
    </source>
</reference>
<dbReference type="Proteomes" id="UP000254978">
    <property type="component" value="Unassembled WGS sequence"/>
</dbReference>
<feature type="signal peptide" evidence="1">
    <location>
        <begin position="1"/>
        <end position="24"/>
    </location>
</feature>
<dbReference type="EMBL" id="UGQT01000001">
    <property type="protein sequence ID" value="STZ58811.1"/>
    <property type="molecule type" value="Genomic_DNA"/>
</dbReference>
<sequence>MSSRLTTRIAASVFAAAALGGALATGTGAAGATPQQDEQFANILTQLDIPHENPEQAALLGNHICRLLAENGAGGPNPVPVVRGVVTTLTNGGLQKGQAVQVMRASAAVYCPQFGSVMGR</sequence>
<name>A0A378TDC5_9MYCO</name>
<dbReference type="Pfam" id="PF05305">
    <property type="entry name" value="DUF732"/>
    <property type="match status" value="1"/>
</dbReference>
<feature type="domain" description="DUF732" evidence="2">
    <location>
        <begin position="36"/>
        <end position="113"/>
    </location>
</feature>
<evidence type="ECO:0000313" key="4">
    <source>
        <dbReference type="Proteomes" id="UP000254978"/>
    </source>
</evidence>
<accession>A0A378TDC5</accession>
<protein>
    <submittedName>
        <fullName evidence="3">Protein of uncharacterized function (DUF732)</fullName>
    </submittedName>
</protein>
<keyword evidence="4" id="KW-1185">Reference proteome</keyword>